<sequence>MNTRKTTIRQLEDQLHQALKELKSSRAECEQLLHEREDSKREMLSVLGKNQKMKSELVELHSEMLIIQSHRDELQTVLAGFDQSSDAFDVALKHIADLEWELRDAHKQITILDSQKNNRNMSHTQSLFEELICNSPTIYTKEIHKDQIIERMIPIQASCRDDINVSVNKSCTLYP</sequence>
<dbReference type="Proteomes" id="UP000324832">
    <property type="component" value="Unassembled WGS sequence"/>
</dbReference>
<reference evidence="2 3" key="1">
    <citation type="submission" date="2017-07" db="EMBL/GenBank/DDBJ databases">
        <authorList>
            <person name="Talla V."/>
            <person name="Backstrom N."/>
        </authorList>
    </citation>
    <scope>NUCLEOTIDE SEQUENCE [LARGE SCALE GENOMIC DNA]</scope>
</reference>
<keyword evidence="3" id="KW-1185">Reference proteome</keyword>
<evidence type="ECO:0000256" key="1">
    <source>
        <dbReference type="SAM" id="Coils"/>
    </source>
</evidence>
<feature type="non-terminal residue" evidence="2">
    <location>
        <position position="175"/>
    </location>
</feature>
<protein>
    <submittedName>
        <fullName evidence="2">Uncharacterized protein</fullName>
    </submittedName>
</protein>
<keyword evidence="1" id="KW-0175">Coiled coil</keyword>
<dbReference type="AlphaFoldDB" id="A0A5E4PQR0"/>
<evidence type="ECO:0000313" key="3">
    <source>
        <dbReference type="Proteomes" id="UP000324832"/>
    </source>
</evidence>
<dbReference type="EMBL" id="FZQP02000113">
    <property type="protein sequence ID" value="VVC87365.1"/>
    <property type="molecule type" value="Genomic_DNA"/>
</dbReference>
<accession>A0A5E4PQR0</accession>
<proteinExistence type="predicted"/>
<feature type="coiled-coil region" evidence="1">
    <location>
        <begin position="1"/>
        <end position="42"/>
    </location>
</feature>
<evidence type="ECO:0000313" key="2">
    <source>
        <dbReference type="EMBL" id="VVC87365.1"/>
    </source>
</evidence>
<name>A0A5E4PQR0_9NEOP</name>
<gene>
    <name evidence="2" type="ORF">LSINAPIS_LOCUS991</name>
</gene>
<organism evidence="2 3">
    <name type="scientific">Leptidea sinapis</name>
    <dbReference type="NCBI Taxonomy" id="189913"/>
    <lineage>
        <taxon>Eukaryota</taxon>
        <taxon>Metazoa</taxon>
        <taxon>Ecdysozoa</taxon>
        <taxon>Arthropoda</taxon>
        <taxon>Hexapoda</taxon>
        <taxon>Insecta</taxon>
        <taxon>Pterygota</taxon>
        <taxon>Neoptera</taxon>
        <taxon>Endopterygota</taxon>
        <taxon>Lepidoptera</taxon>
        <taxon>Glossata</taxon>
        <taxon>Ditrysia</taxon>
        <taxon>Papilionoidea</taxon>
        <taxon>Pieridae</taxon>
        <taxon>Dismorphiinae</taxon>
        <taxon>Leptidea</taxon>
    </lineage>
</organism>